<keyword evidence="3" id="KW-1185">Reference proteome</keyword>
<reference evidence="2 3" key="1">
    <citation type="submission" date="2024-08" db="EMBL/GenBank/DDBJ databases">
        <title>The draft genome of Apodemus speciosus.</title>
        <authorList>
            <person name="Nabeshima K."/>
            <person name="Suzuki S."/>
            <person name="Onuma M."/>
        </authorList>
    </citation>
    <scope>NUCLEOTIDE SEQUENCE [LARGE SCALE GENOMIC DNA]</scope>
    <source>
        <strain evidence="2">IB14-021</strain>
    </source>
</reference>
<comment type="caution">
    <text evidence="2">The sequence shown here is derived from an EMBL/GenBank/DDBJ whole genome shotgun (WGS) entry which is preliminary data.</text>
</comment>
<sequence>MSRLRVPSMNSSVPGESFIGEEPVPHGHPQCCPPAVGSGEQLEEVEGTEENQDDNNNGFHTSLLRSWGPGKEFQDPMISRRRLHGQPFHRVQNPNGNSSQSLDTDLSKCGKQLEEASGTWAGSSLRRTFSFLLGMTGRDKDFLLFGNKC</sequence>
<organism evidence="2 3">
    <name type="scientific">Apodemus speciosus</name>
    <name type="common">Large Japanese field mouse</name>
    <dbReference type="NCBI Taxonomy" id="105296"/>
    <lineage>
        <taxon>Eukaryota</taxon>
        <taxon>Metazoa</taxon>
        <taxon>Chordata</taxon>
        <taxon>Craniata</taxon>
        <taxon>Vertebrata</taxon>
        <taxon>Euteleostomi</taxon>
        <taxon>Mammalia</taxon>
        <taxon>Eutheria</taxon>
        <taxon>Euarchontoglires</taxon>
        <taxon>Glires</taxon>
        <taxon>Rodentia</taxon>
        <taxon>Myomorpha</taxon>
        <taxon>Muroidea</taxon>
        <taxon>Muridae</taxon>
        <taxon>Murinae</taxon>
        <taxon>Apodemus</taxon>
    </lineage>
</organism>
<feature type="compositionally biased region" description="Polar residues" evidence="1">
    <location>
        <begin position="54"/>
        <end position="64"/>
    </location>
</feature>
<evidence type="ECO:0000313" key="3">
    <source>
        <dbReference type="Proteomes" id="UP001623349"/>
    </source>
</evidence>
<evidence type="ECO:0000256" key="1">
    <source>
        <dbReference type="SAM" id="MobiDB-lite"/>
    </source>
</evidence>
<dbReference type="EMBL" id="BAAFST010000003">
    <property type="protein sequence ID" value="GAB1287714.1"/>
    <property type="molecule type" value="Genomic_DNA"/>
</dbReference>
<accession>A0ABQ0EKU4</accession>
<evidence type="ECO:0000313" key="2">
    <source>
        <dbReference type="EMBL" id="GAB1287714.1"/>
    </source>
</evidence>
<dbReference type="Proteomes" id="UP001623349">
    <property type="component" value="Unassembled WGS sequence"/>
</dbReference>
<feature type="compositionally biased region" description="Acidic residues" evidence="1">
    <location>
        <begin position="41"/>
        <end position="53"/>
    </location>
</feature>
<feature type="compositionally biased region" description="Polar residues" evidence="1">
    <location>
        <begin position="92"/>
        <end position="104"/>
    </location>
</feature>
<protein>
    <submittedName>
        <fullName evidence="2">Guanine nucleotide exchange factor H1</fullName>
    </submittedName>
</protein>
<feature type="region of interest" description="Disordered" evidence="1">
    <location>
        <begin position="1"/>
        <end position="107"/>
    </location>
</feature>
<gene>
    <name evidence="2" type="ORF">APTSU1_000294400</name>
</gene>
<name>A0ABQ0EKU4_APOSI</name>
<proteinExistence type="predicted"/>